<name>A0A345PDS4_9BACI</name>
<proteinExistence type="predicted"/>
<reference evidence="4" key="1">
    <citation type="submission" date="2017-11" db="EMBL/GenBank/DDBJ databases">
        <authorList>
            <person name="Zhu W."/>
        </authorList>
    </citation>
    <scope>NUCLEOTIDE SEQUENCE [LARGE SCALE GENOMIC DNA]</scope>
    <source>
        <strain evidence="4">160</strain>
    </source>
</reference>
<sequence>MKKLLRDKKRFLNKYWRDLISIFSLILTMIGFFLAVHVYNKDVRPVIENSELYQQIEELKEQKKEVDGYVNTKLKEIEDYEIQIGQIKSEKSLLESENEELESELIKSYRNYYLDITYLEIKQEELLSIRSSESFNIDVKQVALDFLQDQDPQESPKQKGLKQAKDYIKKYITPKSDYIDIISYEIKDIEEEMSKTD</sequence>
<feature type="transmembrane region" description="Helical" evidence="2">
    <location>
        <begin position="20"/>
        <end position="39"/>
    </location>
</feature>
<protein>
    <submittedName>
        <fullName evidence="3">Uncharacterized protein</fullName>
    </submittedName>
</protein>
<feature type="coiled-coil region" evidence="1">
    <location>
        <begin position="49"/>
        <end position="111"/>
    </location>
</feature>
<keyword evidence="1" id="KW-0175">Coiled coil</keyword>
<evidence type="ECO:0000256" key="2">
    <source>
        <dbReference type="SAM" id="Phobius"/>
    </source>
</evidence>
<keyword evidence="2" id="KW-0812">Transmembrane</keyword>
<keyword evidence="4" id="KW-1185">Reference proteome</keyword>
<evidence type="ECO:0000313" key="4">
    <source>
        <dbReference type="Proteomes" id="UP000253908"/>
    </source>
</evidence>
<dbReference type="Proteomes" id="UP000253908">
    <property type="component" value="Chromosome"/>
</dbReference>
<gene>
    <name evidence="3" type="ORF">CUC15_03865</name>
</gene>
<dbReference type="KEGG" id="ocn:CUC15_03865"/>
<evidence type="ECO:0000256" key="1">
    <source>
        <dbReference type="SAM" id="Coils"/>
    </source>
</evidence>
<evidence type="ECO:0000313" key="3">
    <source>
        <dbReference type="EMBL" id="AXI08154.1"/>
    </source>
</evidence>
<dbReference type="RefSeq" id="WP_114915447.1">
    <property type="nucleotide sequence ID" value="NZ_CP024848.1"/>
</dbReference>
<accession>A0A345PDS4</accession>
<dbReference type="EMBL" id="CP024848">
    <property type="protein sequence ID" value="AXI08154.1"/>
    <property type="molecule type" value="Genomic_DNA"/>
</dbReference>
<organism evidence="3 4">
    <name type="scientific">Oceanobacillus zhaokaii</name>
    <dbReference type="NCBI Taxonomy" id="2052660"/>
    <lineage>
        <taxon>Bacteria</taxon>
        <taxon>Bacillati</taxon>
        <taxon>Bacillota</taxon>
        <taxon>Bacilli</taxon>
        <taxon>Bacillales</taxon>
        <taxon>Bacillaceae</taxon>
        <taxon>Oceanobacillus</taxon>
    </lineage>
</organism>
<keyword evidence="2" id="KW-1133">Transmembrane helix</keyword>
<dbReference type="AlphaFoldDB" id="A0A345PDS4"/>
<keyword evidence="2" id="KW-0472">Membrane</keyword>